<organism evidence="1 2">
    <name type="scientific">Tetragenococcus muriaticus PMC-11-5</name>
    <dbReference type="NCBI Taxonomy" id="1302649"/>
    <lineage>
        <taxon>Bacteria</taxon>
        <taxon>Bacillati</taxon>
        <taxon>Bacillota</taxon>
        <taxon>Bacilli</taxon>
        <taxon>Lactobacillales</taxon>
        <taxon>Enterococcaceae</taxon>
        <taxon>Tetragenococcus</taxon>
    </lineage>
</organism>
<name>A0A091CAG9_9ENTE</name>
<evidence type="ECO:0000313" key="1">
    <source>
        <dbReference type="EMBL" id="KFN93587.1"/>
    </source>
</evidence>
<dbReference type="PATRIC" id="fig|1302649.3.peg.185"/>
<protein>
    <submittedName>
        <fullName evidence="1">Uncharacterized protein</fullName>
    </submittedName>
</protein>
<evidence type="ECO:0000313" key="2">
    <source>
        <dbReference type="Proteomes" id="UP000029380"/>
    </source>
</evidence>
<dbReference type="RefSeq" id="WP_269318160.1">
    <property type="nucleotide sequence ID" value="NZ_JPVU01000023.1"/>
</dbReference>
<dbReference type="AlphaFoldDB" id="A0A091CAG9"/>
<sequence>MYNFPCRIACMVFLDYNREKTEGALSNGKISSNGASANPA</sequence>
<accession>A0A091CAG9</accession>
<reference evidence="1 2" key="1">
    <citation type="submission" date="2014-08" db="EMBL/GenBank/DDBJ databases">
        <title>Genome sequence of Tetragenococcus muriaticus.</title>
        <authorList>
            <person name="Chuea-nongthon C."/>
            <person name="Rodtong S."/>
            <person name="Yongsawatdigul J."/>
            <person name="Steele J.L."/>
            <person name="Liu X.-y."/>
            <person name="Speers J."/>
            <person name="Glasner J.D."/>
            <person name="Neeno-Eckwall E.C."/>
        </authorList>
    </citation>
    <scope>NUCLEOTIDE SEQUENCE [LARGE SCALE GENOMIC DNA]</scope>
    <source>
        <strain evidence="1 2">PMC-11-5</strain>
    </source>
</reference>
<comment type="caution">
    <text evidence="1">The sequence shown here is derived from an EMBL/GenBank/DDBJ whole genome shotgun (WGS) entry which is preliminary data.</text>
</comment>
<dbReference type="EMBL" id="JPVU01000023">
    <property type="protein sequence ID" value="KFN93587.1"/>
    <property type="molecule type" value="Genomic_DNA"/>
</dbReference>
<dbReference type="Proteomes" id="UP000029380">
    <property type="component" value="Unassembled WGS sequence"/>
</dbReference>
<gene>
    <name evidence="1" type="ORF">TMUPMC115_0184</name>
</gene>
<proteinExistence type="predicted"/>